<dbReference type="RefSeq" id="WP_103286435.1">
    <property type="nucleotide sequence ID" value="NZ_LT981265.1"/>
</dbReference>
<sequence length="115" mass="13394">MQFDYEEFQNVEEVMAYLVTIAPLMKQIMTLHTYRGYTFALLPFSPLSGDHILMVYAKKEIEQGLMEFDLSTLKYRKVTAVERADKNYFIVTTPKRNTLADKAIEELEKVSSSNR</sequence>
<reference evidence="2" key="1">
    <citation type="submission" date="2018-01" db="EMBL/GenBank/DDBJ databases">
        <authorList>
            <person name="Kerou L M."/>
        </authorList>
    </citation>
    <scope>NUCLEOTIDE SEQUENCE [LARGE SCALE GENOMIC DNA]</scope>
    <source>
        <strain evidence="2">SCU2</strain>
    </source>
</reference>
<dbReference type="AlphaFoldDB" id="A0A2K5ANP4"/>
<evidence type="ECO:0000313" key="1">
    <source>
        <dbReference type="EMBL" id="SPC33260.1"/>
    </source>
</evidence>
<dbReference type="GeneID" id="41594167"/>
<organism evidence="1 2">
    <name type="scientific">Candidatus Nitrosocaldus cavascurensis</name>
    <dbReference type="NCBI Taxonomy" id="2058097"/>
    <lineage>
        <taxon>Archaea</taxon>
        <taxon>Nitrososphaerota</taxon>
        <taxon>Nitrososphaeria</taxon>
        <taxon>Candidatus Nitrosocaldales</taxon>
        <taxon>Candidatus Nitrosocaldaceae</taxon>
        <taxon>Candidatus Nitrosocaldus</taxon>
    </lineage>
</organism>
<dbReference type="KEGG" id="ncv:NCAV_0060"/>
<protein>
    <submittedName>
        <fullName evidence="1">Uncharacterized protein</fullName>
    </submittedName>
</protein>
<proteinExistence type="predicted"/>
<dbReference type="EMBL" id="LT981265">
    <property type="protein sequence ID" value="SPC33260.1"/>
    <property type="molecule type" value="Genomic_DNA"/>
</dbReference>
<accession>A0A2K5ANP4</accession>
<name>A0A2K5ANP4_9ARCH</name>
<gene>
    <name evidence="1" type="ORF">NCAV_0060</name>
</gene>
<evidence type="ECO:0000313" key="2">
    <source>
        <dbReference type="Proteomes" id="UP000236248"/>
    </source>
</evidence>
<dbReference type="Proteomes" id="UP000236248">
    <property type="component" value="Chromosome NCAV"/>
</dbReference>
<keyword evidence="2" id="KW-1185">Reference proteome</keyword>